<dbReference type="SUPFAM" id="SSF52540">
    <property type="entry name" value="P-loop containing nucleoside triphosphate hydrolases"/>
    <property type="match status" value="1"/>
</dbReference>
<dbReference type="Pfam" id="PF13401">
    <property type="entry name" value="AAA_22"/>
    <property type="match status" value="1"/>
</dbReference>
<evidence type="ECO:0000313" key="3">
    <source>
        <dbReference type="Proteomes" id="UP000179242"/>
    </source>
</evidence>
<gene>
    <name evidence="2" type="ORF">A2438_03540</name>
</gene>
<dbReference type="Gene3D" id="3.40.50.300">
    <property type="entry name" value="P-loop containing nucleotide triphosphate hydrolases"/>
    <property type="match status" value="1"/>
</dbReference>
<organism evidence="2 3">
    <name type="scientific">candidate division WOR-1 bacterium RIFOXYC2_FULL_46_14</name>
    <dbReference type="NCBI Taxonomy" id="1802587"/>
    <lineage>
        <taxon>Bacteria</taxon>
        <taxon>Bacillati</taxon>
        <taxon>Saganbacteria</taxon>
    </lineage>
</organism>
<proteinExistence type="predicted"/>
<protein>
    <recommendedName>
        <fullName evidence="1">AAA+ ATPase domain-containing protein</fullName>
    </recommendedName>
</protein>
<accession>A0A1F4U5W1</accession>
<feature type="domain" description="AAA+ ATPase" evidence="1">
    <location>
        <begin position="42"/>
        <end position="193"/>
    </location>
</feature>
<reference evidence="2 3" key="1">
    <citation type="journal article" date="2016" name="Nat. Commun.">
        <title>Thousands of microbial genomes shed light on interconnected biogeochemical processes in an aquifer system.</title>
        <authorList>
            <person name="Anantharaman K."/>
            <person name="Brown C.T."/>
            <person name="Hug L.A."/>
            <person name="Sharon I."/>
            <person name="Castelle C.J."/>
            <person name="Probst A.J."/>
            <person name="Thomas B.C."/>
            <person name="Singh A."/>
            <person name="Wilkins M.J."/>
            <person name="Karaoz U."/>
            <person name="Brodie E.L."/>
            <person name="Williams K.H."/>
            <person name="Hubbard S.S."/>
            <person name="Banfield J.F."/>
        </authorList>
    </citation>
    <scope>NUCLEOTIDE SEQUENCE [LARGE SCALE GENOMIC DNA]</scope>
</reference>
<name>A0A1F4U5W1_UNCSA</name>
<evidence type="ECO:0000259" key="1">
    <source>
        <dbReference type="SMART" id="SM00382"/>
    </source>
</evidence>
<sequence>MYREYWNLREKPFENTPNPEHVYLSMQHEEAFSRVLYVIRQKKGAAVITGEYGAGKTLLTRMLLRELATGSYQTALVLNPMLSPTQLIREIMHQLGEKDGLSVSKAELFNRLNQLLVEIKEKGKSTVIIIDEAQAIRSSANFEEFRLLLNFQLDNGFLLTILLFGQPELKEKIEKLPQLKQRLALRFHLKGLSRAETREYLSYRISSAGGNPEIFLEEAVEEIYNYSRGIPRMINNLCDLCLLIGSGKALKNIERRLVEKVVADLERGEWEEKKA</sequence>
<dbReference type="Proteomes" id="UP000179242">
    <property type="component" value="Unassembled WGS sequence"/>
</dbReference>
<dbReference type="PANTHER" id="PTHR35894:SF1">
    <property type="entry name" value="PHOSPHORIBULOKINASE _ URIDINE KINASE FAMILY"/>
    <property type="match status" value="1"/>
</dbReference>
<dbReference type="InterPro" id="IPR049945">
    <property type="entry name" value="AAA_22"/>
</dbReference>
<dbReference type="InterPro" id="IPR052026">
    <property type="entry name" value="ExeA_AAA_ATPase_DNA-bind"/>
</dbReference>
<dbReference type="EMBL" id="MEUJ01000004">
    <property type="protein sequence ID" value="OGC40326.1"/>
    <property type="molecule type" value="Genomic_DNA"/>
</dbReference>
<dbReference type="PANTHER" id="PTHR35894">
    <property type="entry name" value="GENERAL SECRETION PATHWAY PROTEIN A-RELATED"/>
    <property type="match status" value="1"/>
</dbReference>
<dbReference type="InterPro" id="IPR003593">
    <property type="entry name" value="AAA+_ATPase"/>
</dbReference>
<evidence type="ECO:0000313" key="2">
    <source>
        <dbReference type="EMBL" id="OGC40326.1"/>
    </source>
</evidence>
<dbReference type="AlphaFoldDB" id="A0A1F4U5W1"/>
<dbReference type="SMART" id="SM00382">
    <property type="entry name" value="AAA"/>
    <property type="match status" value="1"/>
</dbReference>
<comment type="caution">
    <text evidence="2">The sequence shown here is derived from an EMBL/GenBank/DDBJ whole genome shotgun (WGS) entry which is preliminary data.</text>
</comment>
<dbReference type="InterPro" id="IPR027417">
    <property type="entry name" value="P-loop_NTPase"/>
</dbReference>
<dbReference type="GO" id="GO:0016887">
    <property type="term" value="F:ATP hydrolysis activity"/>
    <property type="evidence" value="ECO:0007669"/>
    <property type="project" value="InterPro"/>
</dbReference>